<name>A0A1J5QUP8_9ZZZZ</name>
<gene>
    <name evidence="2" type="primary">yhaI_2</name>
    <name evidence="2" type="ORF">GALL_310940</name>
</gene>
<dbReference type="Pfam" id="PF05656">
    <property type="entry name" value="DUF805"/>
    <property type="match status" value="1"/>
</dbReference>
<keyword evidence="1" id="KW-0812">Transmembrane</keyword>
<accession>A0A1J5QUP8</accession>
<keyword evidence="1" id="KW-0472">Membrane</keyword>
<feature type="transmembrane region" description="Helical" evidence="1">
    <location>
        <begin position="34"/>
        <end position="54"/>
    </location>
</feature>
<comment type="caution">
    <text evidence="2">The sequence shown here is derived from an EMBL/GenBank/DDBJ whole genome shotgun (WGS) entry which is preliminary data.</text>
</comment>
<dbReference type="EMBL" id="MLJW01000444">
    <property type="protein sequence ID" value="OIQ87034.1"/>
    <property type="molecule type" value="Genomic_DNA"/>
</dbReference>
<dbReference type="PANTHER" id="PTHR34980">
    <property type="entry name" value="INNER MEMBRANE PROTEIN-RELATED-RELATED"/>
    <property type="match status" value="1"/>
</dbReference>
<sequence>MPSYPRGNRLTAAVRHCLTHYADFRGRAPRSEYWLFYLGYLLAYLATGLLDLLLFHQTPLLSVLLTLAVLLPNLAVASRRLHDTGRSGWWQLIAFVPLAGALLLLWWVCRPGQTGDNRFGSDPLAPQP</sequence>
<keyword evidence="1" id="KW-1133">Transmembrane helix</keyword>
<evidence type="ECO:0000256" key="1">
    <source>
        <dbReference type="SAM" id="Phobius"/>
    </source>
</evidence>
<dbReference type="InterPro" id="IPR008523">
    <property type="entry name" value="DUF805"/>
</dbReference>
<dbReference type="GO" id="GO:0005886">
    <property type="term" value="C:plasma membrane"/>
    <property type="evidence" value="ECO:0007669"/>
    <property type="project" value="TreeGrafter"/>
</dbReference>
<feature type="transmembrane region" description="Helical" evidence="1">
    <location>
        <begin position="60"/>
        <end position="77"/>
    </location>
</feature>
<evidence type="ECO:0000313" key="2">
    <source>
        <dbReference type="EMBL" id="OIQ87034.1"/>
    </source>
</evidence>
<protein>
    <submittedName>
        <fullName evidence="2">Inner membrane protein YhaI</fullName>
    </submittedName>
</protein>
<feature type="transmembrane region" description="Helical" evidence="1">
    <location>
        <begin position="89"/>
        <end position="108"/>
    </location>
</feature>
<dbReference type="PANTHER" id="PTHR34980:SF2">
    <property type="entry name" value="INNER MEMBRANE PROTEIN YHAH-RELATED"/>
    <property type="match status" value="1"/>
</dbReference>
<organism evidence="2">
    <name type="scientific">mine drainage metagenome</name>
    <dbReference type="NCBI Taxonomy" id="410659"/>
    <lineage>
        <taxon>unclassified sequences</taxon>
        <taxon>metagenomes</taxon>
        <taxon>ecological metagenomes</taxon>
    </lineage>
</organism>
<reference evidence="2" key="1">
    <citation type="submission" date="2016-10" db="EMBL/GenBank/DDBJ databases">
        <title>Sequence of Gallionella enrichment culture.</title>
        <authorList>
            <person name="Poehlein A."/>
            <person name="Muehling M."/>
            <person name="Daniel R."/>
        </authorList>
    </citation>
    <scope>NUCLEOTIDE SEQUENCE</scope>
</reference>
<dbReference type="AlphaFoldDB" id="A0A1J5QUP8"/>
<proteinExistence type="predicted"/>